<feature type="region of interest" description="Disordered" evidence="1">
    <location>
        <begin position="256"/>
        <end position="320"/>
    </location>
</feature>
<evidence type="ECO:0000256" key="1">
    <source>
        <dbReference type="SAM" id="MobiDB-lite"/>
    </source>
</evidence>
<feature type="compositionally biased region" description="Low complexity" evidence="1">
    <location>
        <begin position="265"/>
        <end position="281"/>
    </location>
</feature>
<name>A0A2N9IQV8_FAGSY</name>
<proteinExistence type="predicted"/>
<reference evidence="2" key="1">
    <citation type="submission" date="2018-02" db="EMBL/GenBank/DDBJ databases">
        <authorList>
            <person name="Cohen D.B."/>
            <person name="Kent A.D."/>
        </authorList>
    </citation>
    <scope>NUCLEOTIDE SEQUENCE</scope>
</reference>
<evidence type="ECO:0000313" key="2">
    <source>
        <dbReference type="EMBL" id="SPD27886.1"/>
    </source>
</evidence>
<accession>A0A2N9IQV8</accession>
<protein>
    <submittedName>
        <fullName evidence="2">Uncharacterized protein</fullName>
    </submittedName>
</protein>
<gene>
    <name evidence="2" type="ORF">FSB_LOCUS55768</name>
</gene>
<dbReference type="AlphaFoldDB" id="A0A2N9IQV8"/>
<feature type="compositionally biased region" description="Polar residues" evidence="1">
    <location>
        <begin position="310"/>
        <end position="320"/>
    </location>
</feature>
<sequence length="320" mass="36884">MVDINMVTMCLNPLLEDENCREETLVNMYQALSLQGKRINSLTIEMEQVKLDQKAVPQEKGTYIQGQNIQINQGKMLMPEKCHTTTAHSDALVRPPLSAQTSTTCEEALIRPLQGCDTPPTYKEALVRPPPMNMSQQLDTANKTDQAILQNPSRNQFESHNRRFEPNRIPRNRFVHNPSASQVPNRREQFYARNYNQQFEDPRRARTYKPPIAEQGRWVTIGSPNLKPIHQKVYKYGYNPNFHKMTKTQRRRWIKNQASKQKEMQQGGSSSQVGSGQNNNVIPSTQEDMDCEETMPVKEDKNIYIGRYIPTQSAKDSYQP</sequence>
<dbReference type="EMBL" id="OIVN01006212">
    <property type="protein sequence ID" value="SPD27886.1"/>
    <property type="molecule type" value="Genomic_DNA"/>
</dbReference>
<organism evidence="2">
    <name type="scientific">Fagus sylvatica</name>
    <name type="common">Beechnut</name>
    <dbReference type="NCBI Taxonomy" id="28930"/>
    <lineage>
        <taxon>Eukaryota</taxon>
        <taxon>Viridiplantae</taxon>
        <taxon>Streptophyta</taxon>
        <taxon>Embryophyta</taxon>
        <taxon>Tracheophyta</taxon>
        <taxon>Spermatophyta</taxon>
        <taxon>Magnoliopsida</taxon>
        <taxon>eudicotyledons</taxon>
        <taxon>Gunneridae</taxon>
        <taxon>Pentapetalae</taxon>
        <taxon>rosids</taxon>
        <taxon>fabids</taxon>
        <taxon>Fagales</taxon>
        <taxon>Fagaceae</taxon>
        <taxon>Fagus</taxon>
    </lineage>
</organism>